<feature type="compositionally biased region" description="Low complexity" evidence="7">
    <location>
        <begin position="584"/>
        <end position="605"/>
    </location>
</feature>
<keyword evidence="10" id="KW-1185">Reference proteome</keyword>
<dbReference type="PANTHER" id="PTHR12547">
    <property type="entry name" value="CCCH ZINC FINGER/TIS11-RELATED"/>
    <property type="match status" value="1"/>
</dbReference>
<proteinExistence type="predicted"/>
<name>A0A5J5CE49_9PERO</name>
<dbReference type="SMART" id="SM00356">
    <property type="entry name" value="ZnF_C3H1"/>
    <property type="match status" value="2"/>
</dbReference>
<dbReference type="FunFam" id="4.10.1000.10:FF:000002">
    <property type="entry name" value="Zinc finger protein 36, C3H1 type-like 1"/>
    <property type="match status" value="1"/>
</dbReference>
<reference evidence="9 10" key="1">
    <citation type="submission" date="2019-08" db="EMBL/GenBank/DDBJ databases">
        <title>A chromosome-level genome assembly, high-density linkage maps, and genome scans reveal the genomic architecture of hybrid incompatibilities underlying speciation via character displacement in darters (Percidae: Etheostominae).</title>
        <authorList>
            <person name="Moran R.L."/>
            <person name="Catchen J.M."/>
            <person name="Fuller R.C."/>
        </authorList>
    </citation>
    <scope>NUCLEOTIDE SEQUENCE [LARGE SCALE GENOMIC DNA]</scope>
    <source>
        <strain evidence="9">EspeVRDwgs_2016</strain>
        <tissue evidence="9">Muscle</tissue>
    </source>
</reference>
<dbReference type="GO" id="GO:0005737">
    <property type="term" value="C:cytoplasm"/>
    <property type="evidence" value="ECO:0007669"/>
    <property type="project" value="UniProtKB-SubCell"/>
</dbReference>
<keyword evidence="6" id="KW-0687">Ribonucleoprotein</keyword>
<evidence type="ECO:0000256" key="1">
    <source>
        <dbReference type="ARBA" id="ARBA00022723"/>
    </source>
</evidence>
<dbReference type="PROSITE" id="PS50103">
    <property type="entry name" value="ZF_C3H1"/>
    <property type="match status" value="2"/>
</dbReference>
<comment type="subcellular location">
    <subcellularLocation>
        <location evidence="6">Nucleus</location>
    </subcellularLocation>
    <subcellularLocation>
        <location evidence="6">Cytoplasm</location>
    </subcellularLocation>
</comment>
<feature type="domain" description="C3H1-type" evidence="8">
    <location>
        <begin position="363"/>
        <end position="391"/>
    </location>
</feature>
<comment type="caution">
    <text evidence="9">The sequence shown here is derived from an EMBL/GenBank/DDBJ whole genome shotgun (WGS) entry which is preliminary data.</text>
</comment>
<dbReference type="Gene3D" id="4.10.1000.10">
    <property type="entry name" value="Zinc finger, CCCH-type"/>
    <property type="match status" value="2"/>
</dbReference>
<evidence type="ECO:0000256" key="2">
    <source>
        <dbReference type="ARBA" id="ARBA00022737"/>
    </source>
</evidence>
<keyword evidence="6" id="KW-0963">Cytoplasm</keyword>
<dbReference type="Proteomes" id="UP000327493">
    <property type="component" value="Unassembled WGS sequence"/>
</dbReference>
<dbReference type="FunFam" id="4.10.1000.10:FF:000001">
    <property type="entry name" value="zinc finger CCCH domain-containing protein 15-like"/>
    <property type="match status" value="1"/>
</dbReference>
<dbReference type="GO" id="GO:0061158">
    <property type="term" value="P:3'-UTR-mediated mRNA destabilization"/>
    <property type="evidence" value="ECO:0007669"/>
    <property type="project" value="UniProtKB-UniRule"/>
</dbReference>
<keyword evidence="6" id="KW-0539">Nucleus</keyword>
<dbReference type="Pfam" id="PF00642">
    <property type="entry name" value="zf-CCCH"/>
    <property type="match status" value="2"/>
</dbReference>
<feature type="region of interest" description="Disordered" evidence="7">
    <location>
        <begin position="583"/>
        <end position="606"/>
    </location>
</feature>
<keyword evidence="4 5" id="KW-0862">Zinc</keyword>
<dbReference type="GO" id="GO:0035925">
    <property type="term" value="F:mRNA 3'-UTR AU-rich region binding"/>
    <property type="evidence" value="ECO:0007669"/>
    <property type="project" value="UniProtKB-UniRule"/>
</dbReference>
<protein>
    <recommendedName>
        <fullName evidence="6">mRNA decay activator protein ZFP36</fullName>
    </recommendedName>
    <alternativeName>
        <fullName evidence="6">Zinc finger protein 36</fullName>
    </alternativeName>
</protein>
<comment type="subunit">
    <text evidence="6">Associates with the cytoplasmic CCR4-NOT deadenylase complex to trigger ARE-containing mRNA deadenylation and decay processes.</text>
</comment>
<dbReference type="GO" id="GO:1990904">
    <property type="term" value="C:ribonucleoprotein complex"/>
    <property type="evidence" value="ECO:0007669"/>
    <property type="project" value="UniProtKB-KW"/>
</dbReference>
<dbReference type="InterPro" id="IPR036855">
    <property type="entry name" value="Znf_CCCH_sf"/>
</dbReference>
<comment type="function">
    <text evidence="6">Zinc-finger RNA-binding protein that destabilizes several cytoplasmic AU-rich element (ARE)-containing mRNA transcripts by promoting their poly(A) tail removal or deadenylation, and hence provide a mechanism for attenuating protein synthesis. Acts as a 3'-untranslated region (UTR) ARE mRNA-binding adapter protein to communicate signaling events to the mRNA decay machinery. Functions by recruiting the CCR4-NOT deadenylase complex and probably other components of the cytoplasmic RNA decay machinery to the bound ARE-containing mRNAs, and hence promotes ARE-mediated mRNA deadenylation and decay processes. Binds to 3'-UTR ARE of numerous mRNAs.</text>
</comment>
<evidence type="ECO:0000256" key="3">
    <source>
        <dbReference type="ARBA" id="ARBA00022771"/>
    </source>
</evidence>
<sequence>MQSTAAEPCESQDKLSPVIKPQRTVRSDPVCWYCPQRFTVVYIRTYGEASGQWSSCPAGLNKEAKTGSDRGPTTLCHVSLDQGGSKIMGAAIAMVPLHVLLRPATSCYVLLGLDKQLLLLPWTSENNLLKDRAETSEVSPGLKPVLCSLSSPEDHTLSVCLPSLWDPDRYCPPRRSSTVGPGIQLLHSARTVERTMPSDFLTPFLELDEEFFKNFRGLEATDGSPTGSQPQRQQHSDRVMGFQRRHSLCPVTLPNSKFNSSASSSSDVIDSVGWGLNAPSSQQWNRESQLPLSSLSHIPFRVDRSVSMIEGGSLGAKEEKTANFSPKLLLPPPGFCLSNSSLSSIASPSSSRPPAPSPHISTRYKTELCRTYEESGTCKYGAKCQFAHGMDELRGLCRHPKYKTEPCRTFHTIGFCPYGARCHFIHNADEMLDGNAGAPPQKPKLRPPLLRQSFSFAGFSSSPQTFQPVDELQPSSLLFTRASSVSPPPSSTGSPELLSPLFPEPGALKHCPYPFSGIGDLGGDGGDSAPRFYAVTESLSGKCPASAFTSKNPLLPYHFPQQLPTSLSGLAGLQRCSSADSLSEEGYTSSCSLSSSSSGTESPSFEGRRLPIFSRLSVTDE</sequence>
<evidence type="ECO:0000256" key="4">
    <source>
        <dbReference type="ARBA" id="ARBA00022833"/>
    </source>
</evidence>
<feature type="zinc finger region" description="C3H1-type" evidence="5">
    <location>
        <begin position="363"/>
        <end position="391"/>
    </location>
</feature>
<feature type="domain" description="C3H1-type" evidence="8">
    <location>
        <begin position="401"/>
        <end position="429"/>
    </location>
</feature>
<dbReference type="InterPro" id="IPR000571">
    <property type="entry name" value="Znf_CCCH"/>
</dbReference>
<evidence type="ECO:0000256" key="5">
    <source>
        <dbReference type="PROSITE-ProRule" id="PRU00723"/>
    </source>
</evidence>
<keyword evidence="1 5" id="KW-0479">Metal-binding</keyword>
<dbReference type="InterPro" id="IPR045877">
    <property type="entry name" value="ZFP36-like"/>
</dbReference>
<accession>A0A5J5CE49</accession>
<feature type="zinc finger region" description="C3H1-type" evidence="5">
    <location>
        <begin position="401"/>
        <end position="429"/>
    </location>
</feature>
<evidence type="ECO:0000313" key="10">
    <source>
        <dbReference type="Proteomes" id="UP000327493"/>
    </source>
</evidence>
<organism evidence="9 10">
    <name type="scientific">Etheostoma spectabile</name>
    <name type="common">orangethroat darter</name>
    <dbReference type="NCBI Taxonomy" id="54343"/>
    <lineage>
        <taxon>Eukaryota</taxon>
        <taxon>Metazoa</taxon>
        <taxon>Chordata</taxon>
        <taxon>Craniata</taxon>
        <taxon>Vertebrata</taxon>
        <taxon>Euteleostomi</taxon>
        <taxon>Actinopterygii</taxon>
        <taxon>Neopterygii</taxon>
        <taxon>Teleostei</taxon>
        <taxon>Neoteleostei</taxon>
        <taxon>Acanthomorphata</taxon>
        <taxon>Eupercaria</taxon>
        <taxon>Perciformes</taxon>
        <taxon>Percoidei</taxon>
        <taxon>Percidae</taxon>
        <taxon>Etheostomatinae</taxon>
        <taxon>Etheostoma</taxon>
    </lineage>
</organism>
<keyword evidence="2 6" id="KW-0677">Repeat</keyword>
<dbReference type="GO" id="GO:1900153">
    <property type="term" value="P:positive regulation of nuclear-transcribed mRNA catabolic process, deadenylation-dependent decay"/>
    <property type="evidence" value="ECO:0007669"/>
    <property type="project" value="UniProtKB-UniRule"/>
</dbReference>
<evidence type="ECO:0000313" key="9">
    <source>
        <dbReference type="EMBL" id="KAA8579373.1"/>
    </source>
</evidence>
<dbReference type="GO" id="GO:0008270">
    <property type="term" value="F:zinc ion binding"/>
    <property type="evidence" value="ECO:0007669"/>
    <property type="project" value="UniProtKB-KW"/>
</dbReference>
<dbReference type="EMBL" id="VOFY01000028">
    <property type="protein sequence ID" value="KAA8579373.1"/>
    <property type="molecule type" value="Genomic_DNA"/>
</dbReference>
<evidence type="ECO:0000256" key="7">
    <source>
        <dbReference type="SAM" id="MobiDB-lite"/>
    </source>
</evidence>
<gene>
    <name evidence="9" type="ORF">FQN60_016803</name>
</gene>
<dbReference type="GO" id="GO:0005634">
    <property type="term" value="C:nucleus"/>
    <property type="evidence" value="ECO:0007669"/>
    <property type="project" value="UniProtKB-SubCell"/>
</dbReference>
<dbReference type="AlphaFoldDB" id="A0A5J5CE49"/>
<evidence type="ECO:0000259" key="8">
    <source>
        <dbReference type="PROSITE" id="PS50103"/>
    </source>
</evidence>
<evidence type="ECO:0000256" key="6">
    <source>
        <dbReference type="RuleBase" id="RU369014"/>
    </source>
</evidence>
<dbReference type="SUPFAM" id="SSF90229">
    <property type="entry name" value="CCCH zinc finger"/>
    <property type="match status" value="2"/>
</dbReference>
<dbReference type="PANTHER" id="PTHR12547:SF130">
    <property type="entry name" value="MRNA DECAY ACTIVATOR PROTEIN ZFP36"/>
    <property type="match status" value="1"/>
</dbReference>
<keyword evidence="3 5" id="KW-0863">Zinc-finger</keyword>